<name>A0AA38Y3R2_9EURO</name>
<feature type="signal peptide" evidence="2">
    <location>
        <begin position="1"/>
        <end position="20"/>
    </location>
</feature>
<dbReference type="Gene3D" id="1.20.5.340">
    <property type="match status" value="1"/>
</dbReference>
<feature type="region of interest" description="Disordered" evidence="1">
    <location>
        <begin position="545"/>
        <end position="652"/>
    </location>
</feature>
<reference evidence="3" key="1">
    <citation type="submission" date="2022-10" db="EMBL/GenBank/DDBJ databases">
        <title>Culturing micro-colonial fungi from biological soil crusts in the Mojave desert and describing Neophaeococcomyces mojavensis, and introducing the new genera and species Taxawa tesnikishii.</title>
        <authorList>
            <person name="Kurbessoian T."/>
            <person name="Stajich J.E."/>
        </authorList>
    </citation>
    <scope>NUCLEOTIDE SEQUENCE</scope>
    <source>
        <strain evidence="3">TK_35</strain>
    </source>
</reference>
<feature type="compositionally biased region" description="Basic and acidic residues" evidence="1">
    <location>
        <begin position="584"/>
        <end position="622"/>
    </location>
</feature>
<comment type="caution">
    <text evidence="3">The sequence shown here is derived from an EMBL/GenBank/DDBJ whole genome shotgun (WGS) entry which is preliminary data.</text>
</comment>
<protein>
    <submittedName>
        <fullName evidence="3">Uncharacterized protein</fullName>
    </submittedName>
</protein>
<sequence>MANALLFLSVIWLRLQTWWSFSGVGGVPSLSLPAISIPLDSFSVSPPAIFESSEWLNGFLGFLNVPRPGLISAVSDDQGISLNIHVPLNTGLLAPLCSSPNMISSRLNFQRLPPQSLPTKASRVIQVDDYCAVPLETTPRSGIVKDEHYITDSATPDNDNTNPNNKWSHLPESKWLAWFLSGGHQAATPVPIGPSLSSKIEIGSFTLEIPHTLLTTFGLLVIATVFSWRVYIHIITVLEQEDVDFTRDVWAVETLPSSIDDFVFANLVAESATTQETTSTHDDPEEPDIIPNESSQDTVQKDSSISFGFRFVVIILRARIDNLVSNARQLTDEVKTLENWNAALTHANEEQSAQLNTVRKELDEAREAVKDLESEEQDYQDQMEGILENNVRLGNQVERLGQANGALQATIARLTRENDSLRDDNRRCSCQGQGHTTTTGGRSSTLPMTVPSEATKKTTTSPGLVAAPAPAPVTSSRASSVSSAVSLRATAAYPRAGGSVMYGPPRLNEEGIPTRPMTRREREDRRASAAEAAATAAAVVVVQPSGAEDSVGDGNKHNTAAVGASEEEIVVPKTDEEVQESAGQDDHAAALEETRTLGDSRRANVDGGRVDDNGKEKAKGGNDEATDASRRHRREEDGKNGQKEMKKSKWAS</sequence>
<feature type="compositionally biased region" description="Basic and acidic residues" evidence="1">
    <location>
        <begin position="418"/>
        <end position="427"/>
    </location>
</feature>
<dbReference type="Proteomes" id="UP001172681">
    <property type="component" value="Unassembled WGS sequence"/>
</dbReference>
<organism evidence="3 4">
    <name type="scientific">Knufia peltigerae</name>
    <dbReference type="NCBI Taxonomy" id="1002370"/>
    <lineage>
        <taxon>Eukaryota</taxon>
        <taxon>Fungi</taxon>
        <taxon>Dikarya</taxon>
        <taxon>Ascomycota</taxon>
        <taxon>Pezizomycotina</taxon>
        <taxon>Eurotiomycetes</taxon>
        <taxon>Chaetothyriomycetidae</taxon>
        <taxon>Chaetothyriales</taxon>
        <taxon>Trichomeriaceae</taxon>
        <taxon>Knufia</taxon>
    </lineage>
</organism>
<feature type="region of interest" description="Disordered" evidence="1">
    <location>
        <begin position="273"/>
        <end position="299"/>
    </location>
</feature>
<feature type="region of interest" description="Disordered" evidence="1">
    <location>
        <begin position="418"/>
        <end position="482"/>
    </location>
</feature>
<gene>
    <name evidence="3" type="ORF">H2204_006374</name>
</gene>
<evidence type="ECO:0000256" key="2">
    <source>
        <dbReference type="SAM" id="SignalP"/>
    </source>
</evidence>
<evidence type="ECO:0000256" key="1">
    <source>
        <dbReference type="SAM" id="MobiDB-lite"/>
    </source>
</evidence>
<feature type="compositionally biased region" description="Basic and acidic residues" evidence="1">
    <location>
        <begin position="634"/>
        <end position="652"/>
    </location>
</feature>
<evidence type="ECO:0000313" key="4">
    <source>
        <dbReference type="Proteomes" id="UP001172681"/>
    </source>
</evidence>
<feature type="compositionally biased region" description="Low complexity" evidence="1">
    <location>
        <begin position="431"/>
        <end position="441"/>
    </location>
</feature>
<dbReference type="AlphaFoldDB" id="A0AA38Y3R2"/>
<feature type="compositionally biased region" description="Basic and acidic residues" evidence="1">
    <location>
        <begin position="518"/>
        <end position="528"/>
    </location>
</feature>
<feature type="region of interest" description="Disordered" evidence="1">
    <location>
        <begin position="500"/>
        <end position="528"/>
    </location>
</feature>
<feature type="compositionally biased region" description="Low complexity" evidence="1">
    <location>
        <begin position="461"/>
        <end position="482"/>
    </location>
</feature>
<accession>A0AA38Y3R2</accession>
<dbReference type="EMBL" id="JAPDRN010000039">
    <property type="protein sequence ID" value="KAJ9634297.1"/>
    <property type="molecule type" value="Genomic_DNA"/>
</dbReference>
<keyword evidence="2" id="KW-0732">Signal</keyword>
<evidence type="ECO:0000313" key="3">
    <source>
        <dbReference type="EMBL" id="KAJ9634297.1"/>
    </source>
</evidence>
<feature type="chain" id="PRO_5041217004" evidence="2">
    <location>
        <begin position="21"/>
        <end position="652"/>
    </location>
</feature>
<keyword evidence="4" id="KW-1185">Reference proteome</keyword>
<proteinExistence type="predicted"/>